<evidence type="ECO:0000313" key="11">
    <source>
        <dbReference type="Proteomes" id="UP000322976"/>
    </source>
</evidence>
<evidence type="ECO:0000256" key="7">
    <source>
        <dbReference type="ARBA" id="ARBA00023125"/>
    </source>
</evidence>
<dbReference type="InterPro" id="IPR042206">
    <property type="entry name" value="CRISPR-assoc_Cas1_C"/>
</dbReference>
<evidence type="ECO:0000313" key="10">
    <source>
        <dbReference type="EMBL" id="TZE81607.1"/>
    </source>
</evidence>
<evidence type="ECO:0000256" key="8">
    <source>
        <dbReference type="ARBA" id="ARBA00023211"/>
    </source>
</evidence>
<dbReference type="Proteomes" id="UP000322976">
    <property type="component" value="Unassembled WGS sequence"/>
</dbReference>
<dbReference type="InterPro" id="IPR042211">
    <property type="entry name" value="CRISPR-assoc_Cas1_N"/>
</dbReference>
<dbReference type="InterPro" id="IPR019858">
    <property type="entry name" value="CRISPR-assoc_Cas1_HMARI/TNEAP"/>
</dbReference>
<comment type="cofactor">
    <cofactor evidence="9">
        <name>Mg(2+)</name>
        <dbReference type="ChEBI" id="CHEBI:18420"/>
    </cofactor>
    <cofactor evidence="9">
        <name>Mn(2+)</name>
        <dbReference type="ChEBI" id="CHEBI:29035"/>
    </cofactor>
</comment>
<proteinExistence type="inferred from homology"/>
<evidence type="ECO:0000256" key="4">
    <source>
        <dbReference type="ARBA" id="ARBA00022801"/>
    </source>
</evidence>
<dbReference type="EMBL" id="VTPS01000012">
    <property type="protein sequence ID" value="TZE81607.1"/>
    <property type="molecule type" value="Genomic_DNA"/>
</dbReference>
<reference evidence="10 11" key="1">
    <citation type="submission" date="2019-08" db="EMBL/GenBank/DDBJ databases">
        <title>Calorimonas adulescens gen. nov., sp. nov., an anaerobic thermophilic bacterium from Sakhalin hot spring.</title>
        <authorList>
            <person name="Khomyakova M.A."/>
            <person name="Merkel A.Y."/>
            <person name="Novikov A."/>
            <person name="Bonch-Osmolovskaya E.A."/>
            <person name="Slobodkin A.I."/>
        </authorList>
    </citation>
    <scope>NUCLEOTIDE SEQUENCE [LARGE SCALE GENOMIC DNA]</scope>
    <source>
        <strain evidence="10 11">A05MB</strain>
    </source>
</reference>
<keyword evidence="2 9" id="KW-0479">Metal-binding</keyword>
<keyword evidence="1 9" id="KW-0540">Nuclease</keyword>
<protein>
    <recommendedName>
        <fullName evidence="9">CRISPR-associated endonuclease Cas1</fullName>
        <ecNumber evidence="9">3.1.-.-</ecNumber>
    </recommendedName>
</protein>
<comment type="caution">
    <text evidence="10">The sequence shown here is derived from an EMBL/GenBank/DDBJ whole genome shotgun (WGS) entry which is preliminary data.</text>
</comment>
<dbReference type="GO" id="GO:0016787">
    <property type="term" value="F:hydrolase activity"/>
    <property type="evidence" value="ECO:0007669"/>
    <property type="project" value="UniProtKB-KW"/>
</dbReference>
<organism evidence="10 11">
    <name type="scientific">Calorimonas adulescens</name>
    <dbReference type="NCBI Taxonomy" id="2606906"/>
    <lineage>
        <taxon>Bacteria</taxon>
        <taxon>Bacillati</taxon>
        <taxon>Bacillota</taxon>
        <taxon>Clostridia</taxon>
        <taxon>Thermoanaerobacterales</taxon>
        <taxon>Thermoanaerobacteraceae</taxon>
        <taxon>Calorimonas</taxon>
    </lineage>
</organism>
<feature type="binding site" evidence="9">
    <location>
        <position position="236"/>
    </location>
    <ligand>
        <name>Mn(2+)</name>
        <dbReference type="ChEBI" id="CHEBI:29035"/>
    </ligand>
</feature>
<evidence type="ECO:0000256" key="3">
    <source>
        <dbReference type="ARBA" id="ARBA00022759"/>
    </source>
</evidence>
<sequence>MKRNYYITKNCELKRKDNTIYLEYNDGRKPIPINDIESIYLFGEITLNTKAINFLCQNGITVHFFNYYGFYTGSLYPKETLLSGYLIVNQVQNYLDLDKRLTISKELIRTASHNILKNVKYYKKRIDELTDKVYRIEKEAENIENAKSISELMGCEGRIRSIYYSTFDEIMGSKFEFKTRVMNPPDNEMNALISFGNSLCYTAVLSEIYRTQLNPTISYLHEPGERRFSLALDISEVFKPILTDRVLFKLVNEKIIDKNDFDETLNFCYLKEDGRRKFIKEFDDKLATTINYPPLNRKVSYRTLIRLECYKLVKHILGISQYKGLKMWW</sequence>
<name>A0A5D8QB36_9THEO</name>
<dbReference type="NCBIfam" id="TIGR00287">
    <property type="entry name" value="cas1"/>
    <property type="match status" value="1"/>
</dbReference>
<comment type="subunit">
    <text evidence="9">Homodimer, forms a heterotetramer with a Cas2 homodimer.</text>
</comment>
<accession>A0A5D8QB36</accession>
<dbReference type="InterPro" id="IPR002729">
    <property type="entry name" value="CRISPR-assoc_Cas1"/>
</dbReference>
<dbReference type="Gene3D" id="1.20.120.920">
    <property type="entry name" value="CRISPR-associated endonuclease Cas1, C-terminal domain"/>
    <property type="match status" value="1"/>
</dbReference>
<dbReference type="GO" id="GO:0051607">
    <property type="term" value="P:defense response to virus"/>
    <property type="evidence" value="ECO:0007669"/>
    <property type="project" value="UniProtKB-UniRule"/>
</dbReference>
<evidence type="ECO:0000256" key="2">
    <source>
        <dbReference type="ARBA" id="ARBA00022723"/>
    </source>
</evidence>
<dbReference type="AlphaFoldDB" id="A0A5D8QB36"/>
<dbReference type="CDD" id="cd09722">
    <property type="entry name" value="Cas1_I-B"/>
    <property type="match status" value="1"/>
</dbReference>
<keyword evidence="7 9" id="KW-0238">DNA-binding</keyword>
<keyword evidence="11" id="KW-1185">Reference proteome</keyword>
<dbReference type="HAMAP" id="MF_01470">
    <property type="entry name" value="Cas1"/>
    <property type="match status" value="1"/>
</dbReference>
<dbReference type="GO" id="GO:0003677">
    <property type="term" value="F:DNA binding"/>
    <property type="evidence" value="ECO:0007669"/>
    <property type="project" value="UniProtKB-KW"/>
</dbReference>
<evidence type="ECO:0000256" key="6">
    <source>
        <dbReference type="ARBA" id="ARBA00023118"/>
    </source>
</evidence>
<keyword evidence="4 9" id="KW-0378">Hydrolase</keyword>
<dbReference type="GO" id="GO:0046872">
    <property type="term" value="F:metal ion binding"/>
    <property type="evidence" value="ECO:0007669"/>
    <property type="project" value="UniProtKB-UniRule"/>
</dbReference>
<evidence type="ECO:0000256" key="9">
    <source>
        <dbReference type="HAMAP-Rule" id="MF_01470"/>
    </source>
</evidence>
<dbReference type="GO" id="GO:0043571">
    <property type="term" value="P:maintenance of CRISPR repeat elements"/>
    <property type="evidence" value="ECO:0007669"/>
    <property type="project" value="UniProtKB-UniRule"/>
</dbReference>
<comment type="function">
    <text evidence="9">CRISPR (clustered regularly interspaced short palindromic repeat), is an adaptive immune system that provides protection against mobile genetic elements (viruses, transposable elements and conjugative plasmids). CRISPR clusters contain spacers, sequences complementary to antecedent mobile elements, and target invading nucleic acids. CRISPR clusters are transcribed and processed into CRISPR RNA (crRNA). Acts as a dsDNA endonuclease. Involved in the integration of spacer DNA into the CRISPR cassette.</text>
</comment>
<feature type="binding site" evidence="9">
    <location>
        <position position="156"/>
    </location>
    <ligand>
        <name>Mn(2+)</name>
        <dbReference type="ChEBI" id="CHEBI:29035"/>
    </ligand>
</feature>
<dbReference type="GO" id="GO:0004520">
    <property type="term" value="F:DNA endonuclease activity"/>
    <property type="evidence" value="ECO:0007669"/>
    <property type="project" value="InterPro"/>
</dbReference>
<comment type="similarity">
    <text evidence="9">Belongs to the CRISPR-associated endonuclease Cas1 family.</text>
</comment>
<dbReference type="RefSeq" id="WP_149545585.1">
    <property type="nucleotide sequence ID" value="NZ_VTPS01000012.1"/>
</dbReference>
<keyword evidence="3 9" id="KW-0255">Endonuclease</keyword>
<dbReference type="Gene3D" id="3.100.10.20">
    <property type="entry name" value="CRISPR-associated endonuclease Cas1, N-terminal domain"/>
    <property type="match status" value="1"/>
</dbReference>
<evidence type="ECO:0000256" key="1">
    <source>
        <dbReference type="ARBA" id="ARBA00022722"/>
    </source>
</evidence>
<gene>
    <name evidence="10" type="primary">cas1b</name>
    <name evidence="9" type="synonym">cas1</name>
    <name evidence="10" type="ORF">FWJ32_08815</name>
</gene>
<dbReference type="NCBIfam" id="TIGR03641">
    <property type="entry name" value="cas1_HMARI"/>
    <property type="match status" value="1"/>
</dbReference>
<evidence type="ECO:0000256" key="5">
    <source>
        <dbReference type="ARBA" id="ARBA00022842"/>
    </source>
</evidence>
<dbReference type="PANTHER" id="PTHR43219:SF2">
    <property type="entry name" value="CRISPR-ASSOCIATED ENDONUCLEASE CAS1"/>
    <property type="match status" value="1"/>
</dbReference>
<keyword evidence="8 9" id="KW-0464">Manganese</keyword>
<keyword evidence="6 9" id="KW-0051">Antiviral defense</keyword>
<dbReference type="Pfam" id="PF01867">
    <property type="entry name" value="Cas_Cas1"/>
    <property type="match status" value="1"/>
</dbReference>
<dbReference type="PANTHER" id="PTHR43219">
    <property type="entry name" value="CRISPR-ASSOCIATED ENDONUCLEASE CAS1"/>
    <property type="match status" value="1"/>
</dbReference>
<keyword evidence="5 9" id="KW-0460">Magnesium</keyword>
<feature type="binding site" evidence="9">
    <location>
        <position position="221"/>
    </location>
    <ligand>
        <name>Mn(2+)</name>
        <dbReference type="ChEBI" id="CHEBI:29035"/>
    </ligand>
</feature>
<dbReference type="EC" id="3.1.-.-" evidence="9"/>